<accession>A0A4R3VZI5</accession>
<dbReference type="Proteomes" id="UP000295197">
    <property type="component" value="Unassembled WGS sequence"/>
</dbReference>
<keyword evidence="1" id="KW-0732">Signal</keyword>
<sequence>MVKNITLLLSLLFAIQFSYAQSGADTIHYRKIYYFAGTGLALPIGKTKEVLSPKLFAGSMGLDIALKNPKYYLYPALYMFNFSYDQQLEDPKYDHYIENGNASVYMLSLAGGTRKQLKRLNTYVYGGPSFGLVSEPRAQELESIVKIDYDRSFAVGAKVGVGADYKFKSFFLGGEIGYMRHFTKLQGRPFHAVTILFGLKSDITRLGEKVVEIIAPSAIN</sequence>
<gene>
    <name evidence="2" type="ORF">EDC17_10108</name>
</gene>
<feature type="chain" id="PRO_5020233225" description="Outer membrane protein with beta-barrel domain" evidence="1">
    <location>
        <begin position="21"/>
        <end position="220"/>
    </location>
</feature>
<evidence type="ECO:0000313" key="3">
    <source>
        <dbReference type="Proteomes" id="UP000295197"/>
    </source>
</evidence>
<protein>
    <recommendedName>
        <fullName evidence="4">Outer membrane protein with beta-barrel domain</fullName>
    </recommendedName>
</protein>
<dbReference type="OrthoDB" id="790079at2"/>
<evidence type="ECO:0000313" key="2">
    <source>
        <dbReference type="EMBL" id="TCV18607.1"/>
    </source>
</evidence>
<dbReference type="RefSeq" id="WP_132777107.1">
    <property type="nucleotide sequence ID" value="NZ_SMBZ01000010.1"/>
</dbReference>
<comment type="caution">
    <text evidence="2">The sequence shown here is derived from an EMBL/GenBank/DDBJ whole genome shotgun (WGS) entry which is preliminary data.</text>
</comment>
<evidence type="ECO:0000256" key="1">
    <source>
        <dbReference type="SAM" id="SignalP"/>
    </source>
</evidence>
<evidence type="ECO:0008006" key="4">
    <source>
        <dbReference type="Google" id="ProtNLM"/>
    </source>
</evidence>
<organism evidence="2 3">
    <name type="scientific">Sphingobacterium alimentarium</name>
    <dbReference type="NCBI Taxonomy" id="797292"/>
    <lineage>
        <taxon>Bacteria</taxon>
        <taxon>Pseudomonadati</taxon>
        <taxon>Bacteroidota</taxon>
        <taxon>Sphingobacteriia</taxon>
        <taxon>Sphingobacteriales</taxon>
        <taxon>Sphingobacteriaceae</taxon>
        <taxon>Sphingobacterium</taxon>
    </lineage>
</organism>
<keyword evidence="3" id="KW-1185">Reference proteome</keyword>
<dbReference type="EMBL" id="SMBZ01000010">
    <property type="protein sequence ID" value="TCV18607.1"/>
    <property type="molecule type" value="Genomic_DNA"/>
</dbReference>
<proteinExistence type="predicted"/>
<feature type="signal peptide" evidence="1">
    <location>
        <begin position="1"/>
        <end position="20"/>
    </location>
</feature>
<dbReference type="AlphaFoldDB" id="A0A4R3VZI5"/>
<reference evidence="2 3" key="1">
    <citation type="submission" date="2019-03" db="EMBL/GenBank/DDBJ databases">
        <title>Genomic Encyclopedia of Type Strains, Phase IV (KMG-IV): sequencing the most valuable type-strain genomes for metagenomic binning, comparative biology and taxonomic classification.</title>
        <authorList>
            <person name="Goeker M."/>
        </authorList>
    </citation>
    <scope>NUCLEOTIDE SEQUENCE [LARGE SCALE GENOMIC DNA]</scope>
    <source>
        <strain evidence="2 3">DSM 22362</strain>
    </source>
</reference>
<name>A0A4R3VZI5_9SPHI</name>